<comment type="similarity">
    <text evidence="12">Belongs to the reelin family.</text>
</comment>
<dbReference type="PROSITE" id="PS00022">
    <property type="entry name" value="EGF_1"/>
    <property type="match status" value="1"/>
</dbReference>
<dbReference type="GO" id="GO:0007417">
    <property type="term" value="P:central nervous system development"/>
    <property type="evidence" value="ECO:0007669"/>
    <property type="project" value="InterPro"/>
</dbReference>
<dbReference type="AlphaFoldDB" id="A0A814CER6"/>
<keyword evidence="3" id="KW-0964">Secreted</keyword>
<comment type="subunit">
    <text evidence="14">Oligomer of disulfide-linked homodimers.</text>
</comment>
<evidence type="ECO:0000256" key="15">
    <source>
        <dbReference type="ARBA" id="ARBA00046064"/>
    </source>
</evidence>
<comment type="subcellular location">
    <subcellularLocation>
        <location evidence="1">Secreted</location>
        <location evidence="1">Extracellular space</location>
        <location evidence="1">Extracellular matrix</location>
    </subcellularLocation>
</comment>
<dbReference type="GO" id="GO:0008236">
    <property type="term" value="F:serine-type peptidase activity"/>
    <property type="evidence" value="ECO:0007669"/>
    <property type="project" value="UniProtKB-KW"/>
</dbReference>
<evidence type="ECO:0000256" key="14">
    <source>
        <dbReference type="ARBA" id="ARBA00044961"/>
    </source>
</evidence>
<comment type="function">
    <text evidence="15">Extracellular matrix serine protease secreted by pioneer neurons that plays a role in layering of neurons in the cerebral cortex and cerebellum by coordinating cell positioning during neurodevelopment. Regulates microtubule function in neurons and neuronal migration. Binding to the extracellular domains of lipoprotein receptors VLDLR and LRP8/APOER2 induces tyrosine phosphorylation of DAB1 and modulation of TAU phosphorylation. Affects migration of sympathetic preganglionic neurons in the spinal cord, where it seems to act as a barrier to neuronal migration. Enzymatic activity is important for the modulation of cell adhesion.</text>
</comment>
<evidence type="ECO:0000256" key="3">
    <source>
        <dbReference type="ARBA" id="ARBA00022525"/>
    </source>
</evidence>
<name>A0A814CER6_ADIRI</name>
<keyword evidence="18" id="KW-1185">Reference proteome</keyword>
<evidence type="ECO:0000256" key="4">
    <source>
        <dbReference type="ARBA" id="ARBA00022530"/>
    </source>
</evidence>
<dbReference type="GO" id="GO:0070325">
    <property type="term" value="F:lipoprotein particle receptor binding"/>
    <property type="evidence" value="ECO:0007669"/>
    <property type="project" value="InterPro"/>
</dbReference>
<keyword evidence="8" id="KW-0720">Serine protease</keyword>
<feature type="domain" description="EGF-like" evidence="16">
    <location>
        <begin position="50"/>
        <end position="61"/>
    </location>
</feature>
<evidence type="ECO:0000256" key="1">
    <source>
        <dbReference type="ARBA" id="ARBA00004498"/>
    </source>
</evidence>
<dbReference type="GO" id="GO:0006508">
    <property type="term" value="P:proteolysis"/>
    <property type="evidence" value="ECO:0007669"/>
    <property type="project" value="UniProtKB-KW"/>
</dbReference>
<dbReference type="GO" id="GO:0046872">
    <property type="term" value="F:metal ion binding"/>
    <property type="evidence" value="ECO:0007669"/>
    <property type="project" value="UniProtKB-KW"/>
</dbReference>
<keyword evidence="10" id="KW-0106">Calcium</keyword>
<evidence type="ECO:0000256" key="6">
    <source>
        <dbReference type="ARBA" id="ARBA00022723"/>
    </source>
</evidence>
<proteinExistence type="inferred from homology"/>
<accession>A0A814CER6</accession>
<gene>
    <name evidence="17" type="ORF">XAT740_LOCUS10016</name>
</gene>
<protein>
    <recommendedName>
        <fullName evidence="13">Reelin</fullName>
    </recommendedName>
</protein>
<dbReference type="InterPro" id="IPR034968">
    <property type="entry name" value="Reelin"/>
</dbReference>
<keyword evidence="9" id="KW-0862">Zinc</keyword>
<dbReference type="EMBL" id="CAJNOR010000527">
    <property type="protein sequence ID" value="CAF0939102.1"/>
    <property type="molecule type" value="Genomic_DNA"/>
</dbReference>
<reference evidence="17" key="1">
    <citation type="submission" date="2021-02" db="EMBL/GenBank/DDBJ databases">
        <authorList>
            <person name="Nowell W R."/>
        </authorList>
    </citation>
    <scope>NUCLEOTIDE SEQUENCE</scope>
</reference>
<evidence type="ECO:0000256" key="2">
    <source>
        <dbReference type="ARBA" id="ARBA00022473"/>
    </source>
</evidence>
<keyword evidence="2" id="KW-0217">Developmental protein</keyword>
<dbReference type="Gene3D" id="2.60.120.260">
    <property type="entry name" value="Galactose-binding domain-like"/>
    <property type="match status" value="2"/>
</dbReference>
<dbReference type="Proteomes" id="UP000663828">
    <property type="component" value="Unassembled WGS sequence"/>
</dbReference>
<evidence type="ECO:0000256" key="10">
    <source>
        <dbReference type="ARBA" id="ARBA00022837"/>
    </source>
</evidence>
<evidence type="ECO:0000256" key="12">
    <source>
        <dbReference type="ARBA" id="ARBA00023773"/>
    </source>
</evidence>
<dbReference type="InterPro" id="IPR000742">
    <property type="entry name" value="EGF"/>
</dbReference>
<evidence type="ECO:0000256" key="5">
    <source>
        <dbReference type="ARBA" id="ARBA00022670"/>
    </source>
</evidence>
<keyword evidence="5" id="KW-0645">Protease</keyword>
<sequence length="242" mass="27562">MGEFVFSFNGTQFRWIGTQLKDERWSINSLFIGECPQYCHDRGLCTVSGCQCAIDYSGTYCEKYVGKELLPIWFNETFDDGSGEGANAPNLNNWMKLSGDGHIRHVCDENFNNNTNNYLSGQALHFNAGCGCGQVEAITRELNISQATTISFAFHVTLEDNCLFTTNNVTVALEWTSDEGITWKRLITLYNQEHAQFVNMTLPTEMKDLAENRTSSGVRFRWTQIEHATNDLYWSIDNIRLE</sequence>
<evidence type="ECO:0000259" key="16">
    <source>
        <dbReference type="PROSITE" id="PS00022"/>
    </source>
</evidence>
<dbReference type="Pfam" id="PF21471">
    <property type="entry name" value="Reelin_subrepeat-B"/>
    <property type="match status" value="1"/>
</dbReference>
<evidence type="ECO:0000313" key="18">
    <source>
        <dbReference type="Proteomes" id="UP000663828"/>
    </source>
</evidence>
<dbReference type="GO" id="GO:0007155">
    <property type="term" value="P:cell adhesion"/>
    <property type="evidence" value="ECO:0007669"/>
    <property type="project" value="UniProtKB-KW"/>
</dbReference>
<keyword evidence="11" id="KW-0130">Cell adhesion</keyword>
<comment type="caution">
    <text evidence="17">The sequence shown here is derived from an EMBL/GenBank/DDBJ whole genome shotgun (WGS) entry which is preliminary data.</text>
</comment>
<keyword evidence="7" id="KW-0378">Hydrolase</keyword>
<evidence type="ECO:0000256" key="9">
    <source>
        <dbReference type="ARBA" id="ARBA00022833"/>
    </source>
</evidence>
<evidence type="ECO:0000313" key="17">
    <source>
        <dbReference type="EMBL" id="CAF0939102.1"/>
    </source>
</evidence>
<keyword evidence="4" id="KW-0272">Extracellular matrix</keyword>
<evidence type="ECO:0000256" key="11">
    <source>
        <dbReference type="ARBA" id="ARBA00022889"/>
    </source>
</evidence>
<dbReference type="InterPro" id="IPR049419">
    <property type="entry name" value="Reelin_subrepeat-B"/>
</dbReference>
<evidence type="ECO:0000256" key="7">
    <source>
        <dbReference type="ARBA" id="ARBA00022801"/>
    </source>
</evidence>
<dbReference type="PANTHER" id="PTHR11841:SF1">
    <property type="entry name" value="REELIN"/>
    <property type="match status" value="1"/>
</dbReference>
<dbReference type="GO" id="GO:0001764">
    <property type="term" value="P:neuron migration"/>
    <property type="evidence" value="ECO:0007669"/>
    <property type="project" value="InterPro"/>
</dbReference>
<evidence type="ECO:0000256" key="8">
    <source>
        <dbReference type="ARBA" id="ARBA00022825"/>
    </source>
</evidence>
<evidence type="ECO:0000256" key="13">
    <source>
        <dbReference type="ARBA" id="ARBA00023900"/>
    </source>
</evidence>
<keyword evidence="6" id="KW-0479">Metal-binding</keyword>
<organism evidence="17 18">
    <name type="scientific">Adineta ricciae</name>
    <name type="common">Rotifer</name>
    <dbReference type="NCBI Taxonomy" id="249248"/>
    <lineage>
        <taxon>Eukaryota</taxon>
        <taxon>Metazoa</taxon>
        <taxon>Spiralia</taxon>
        <taxon>Gnathifera</taxon>
        <taxon>Rotifera</taxon>
        <taxon>Eurotatoria</taxon>
        <taxon>Bdelloidea</taxon>
        <taxon>Adinetida</taxon>
        <taxon>Adinetidae</taxon>
        <taxon>Adineta</taxon>
    </lineage>
</organism>
<dbReference type="PANTHER" id="PTHR11841">
    <property type="entry name" value="REELIN"/>
    <property type="match status" value="1"/>
</dbReference>